<name>A0A5B0QGM2_PUCGR</name>
<feature type="compositionally biased region" description="Acidic residues" evidence="1">
    <location>
        <begin position="7"/>
        <end position="21"/>
    </location>
</feature>
<accession>A0A5B0QGM2</accession>
<protein>
    <recommendedName>
        <fullName evidence="4">hAT-like transposase RNase-H fold domain-containing protein</fullName>
    </recommendedName>
</protein>
<proteinExistence type="predicted"/>
<evidence type="ECO:0000256" key="1">
    <source>
        <dbReference type="SAM" id="MobiDB-lite"/>
    </source>
</evidence>
<dbReference type="OrthoDB" id="2506775at2759"/>
<feature type="compositionally biased region" description="Acidic residues" evidence="1">
    <location>
        <begin position="33"/>
        <end position="57"/>
    </location>
</feature>
<feature type="compositionally biased region" description="Basic and acidic residues" evidence="1">
    <location>
        <begin position="61"/>
        <end position="71"/>
    </location>
</feature>
<dbReference type="Proteomes" id="UP000324748">
    <property type="component" value="Unassembled WGS sequence"/>
</dbReference>
<sequence length="304" mass="35115">MPKITEENEDGNEGDNEDSDSNSEARSDHTKEDDAESDDDDEDDTDDDDEDDTDDSQEPNKGVKDGQKESSSKANRNNSNDLNDLVTAEFEQRAAGKGLKNLIAGYGIRWNIIYESQTRAYEAREVIDAILHDEYDKYKQQRSKSSSKENTKKLGHFKEIQFTKKEWAMINELNEELEPFNRLTKLMEGDGPTGAFILPNYYQIILELKNKEDACNRGHPMHPMYVKMIKKLETYKNEALECHTLIMATLLHPRLRLKAFAHCWPEKADFARKLLEKEFVKRVKVLKKQKEDNIQLVKKEAPPV</sequence>
<dbReference type="AlphaFoldDB" id="A0A5B0QGM2"/>
<reference evidence="2 3" key="1">
    <citation type="submission" date="2019-05" db="EMBL/GenBank/DDBJ databases">
        <title>Emergence of the Ug99 lineage of the wheat stem rust pathogen through somatic hybridization.</title>
        <authorList>
            <person name="Li F."/>
            <person name="Upadhyaya N.M."/>
            <person name="Sperschneider J."/>
            <person name="Matny O."/>
            <person name="Nguyen-Phuc H."/>
            <person name="Mago R."/>
            <person name="Raley C."/>
            <person name="Miller M.E."/>
            <person name="Silverstein K.A.T."/>
            <person name="Henningsen E."/>
            <person name="Hirsch C.D."/>
            <person name="Visser B."/>
            <person name="Pretorius Z.A."/>
            <person name="Steffenson B.J."/>
            <person name="Schwessinger B."/>
            <person name="Dodds P.N."/>
            <person name="Figueroa M."/>
        </authorList>
    </citation>
    <scope>NUCLEOTIDE SEQUENCE [LARGE SCALE GENOMIC DNA]</scope>
    <source>
        <strain evidence="2">21-0</strain>
    </source>
</reference>
<keyword evidence="3" id="KW-1185">Reference proteome</keyword>
<evidence type="ECO:0000313" key="3">
    <source>
        <dbReference type="Proteomes" id="UP000324748"/>
    </source>
</evidence>
<evidence type="ECO:0000313" key="2">
    <source>
        <dbReference type="EMBL" id="KAA1112113.1"/>
    </source>
</evidence>
<dbReference type="SUPFAM" id="SSF53098">
    <property type="entry name" value="Ribonuclease H-like"/>
    <property type="match status" value="1"/>
</dbReference>
<gene>
    <name evidence="2" type="ORF">PGT21_023166</name>
</gene>
<feature type="region of interest" description="Disordered" evidence="1">
    <location>
        <begin position="1"/>
        <end position="80"/>
    </location>
</feature>
<organism evidence="2 3">
    <name type="scientific">Puccinia graminis f. sp. tritici</name>
    <dbReference type="NCBI Taxonomy" id="56615"/>
    <lineage>
        <taxon>Eukaryota</taxon>
        <taxon>Fungi</taxon>
        <taxon>Dikarya</taxon>
        <taxon>Basidiomycota</taxon>
        <taxon>Pucciniomycotina</taxon>
        <taxon>Pucciniomycetes</taxon>
        <taxon>Pucciniales</taxon>
        <taxon>Pucciniaceae</taxon>
        <taxon>Puccinia</taxon>
    </lineage>
</organism>
<evidence type="ECO:0008006" key="4">
    <source>
        <dbReference type="Google" id="ProtNLM"/>
    </source>
</evidence>
<dbReference type="InterPro" id="IPR012337">
    <property type="entry name" value="RNaseH-like_sf"/>
</dbReference>
<comment type="caution">
    <text evidence="2">The sequence shown here is derived from an EMBL/GenBank/DDBJ whole genome shotgun (WGS) entry which is preliminary data.</text>
</comment>
<dbReference type="EMBL" id="VSWC01000016">
    <property type="protein sequence ID" value="KAA1112113.1"/>
    <property type="molecule type" value="Genomic_DNA"/>
</dbReference>
<feature type="compositionally biased region" description="Basic and acidic residues" evidence="1">
    <location>
        <begin position="23"/>
        <end position="32"/>
    </location>
</feature>